<evidence type="ECO:0000256" key="1">
    <source>
        <dbReference type="SAM" id="MobiDB-lite"/>
    </source>
</evidence>
<dbReference type="EMBL" id="MU006780">
    <property type="protein sequence ID" value="KAF2643113.1"/>
    <property type="molecule type" value="Genomic_DNA"/>
</dbReference>
<accession>A0A6A6S8P3</accession>
<keyword evidence="3" id="KW-1185">Reference proteome</keyword>
<dbReference type="Proteomes" id="UP000799753">
    <property type="component" value="Unassembled WGS sequence"/>
</dbReference>
<organism evidence="2 3">
    <name type="scientific">Massarina eburnea CBS 473.64</name>
    <dbReference type="NCBI Taxonomy" id="1395130"/>
    <lineage>
        <taxon>Eukaryota</taxon>
        <taxon>Fungi</taxon>
        <taxon>Dikarya</taxon>
        <taxon>Ascomycota</taxon>
        <taxon>Pezizomycotina</taxon>
        <taxon>Dothideomycetes</taxon>
        <taxon>Pleosporomycetidae</taxon>
        <taxon>Pleosporales</taxon>
        <taxon>Massarineae</taxon>
        <taxon>Massarinaceae</taxon>
        <taxon>Massarina</taxon>
    </lineage>
</organism>
<dbReference type="AlphaFoldDB" id="A0A6A6S8P3"/>
<feature type="region of interest" description="Disordered" evidence="1">
    <location>
        <begin position="136"/>
        <end position="158"/>
    </location>
</feature>
<evidence type="ECO:0000313" key="3">
    <source>
        <dbReference type="Proteomes" id="UP000799753"/>
    </source>
</evidence>
<feature type="region of interest" description="Disordered" evidence="1">
    <location>
        <begin position="76"/>
        <end position="109"/>
    </location>
</feature>
<evidence type="ECO:0000313" key="2">
    <source>
        <dbReference type="EMBL" id="KAF2643113.1"/>
    </source>
</evidence>
<reference evidence="2" key="1">
    <citation type="journal article" date="2020" name="Stud. Mycol.">
        <title>101 Dothideomycetes genomes: a test case for predicting lifestyles and emergence of pathogens.</title>
        <authorList>
            <person name="Haridas S."/>
            <person name="Albert R."/>
            <person name="Binder M."/>
            <person name="Bloem J."/>
            <person name="Labutti K."/>
            <person name="Salamov A."/>
            <person name="Andreopoulos B."/>
            <person name="Baker S."/>
            <person name="Barry K."/>
            <person name="Bills G."/>
            <person name="Bluhm B."/>
            <person name="Cannon C."/>
            <person name="Castanera R."/>
            <person name="Culley D."/>
            <person name="Daum C."/>
            <person name="Ezra D."/>
            <person name="Gonzalez J."/>
            <person name="Henrissat B."/>
            <person name="Kuo A."/>
            <person name="Liang C."/>
            <person name="Lipzen A."/>
            <person name="Lutzoni F."/>
            <person name="Magnuson J."/>
            <person name="Mondo S."/>
            <person name="Nolan M."/>
            <person name="Ohm R."/>
            <person name="Pangilinan J."/>
            <person name="Park H.-J."/>
            <person name="Ramirez L."/>
            <person name="Alfaro M."/>
            <person name="Sun H."/>
            <person name="Tritt A."/>
            <person name="Yoshinaga Y."/>
            <person name="Zwiers L.-H."/>
            <person name="Turgeon B."/>
            <person name="Goodwin S."/>
            <person name="Spatafora J."/>
            <person name="Crous P."/>
            <person name="Grigoriev I."/>
        </authorList>
    </citation>
    <scope>NUCLEOTIDE SEQUENCE</scope>
    <source>
        <strain evidence="2">CBS 473.64</strain>
    </source>
</reference>
<protein>
    <submittedName>
        <fullName evidence="2">Uncharacterized protein</fullName>
    </submittedName>
</protein>
<sequence length="158" mass="17629">MLGDDDSGLEVGQSNGTCTADLRSASIVRQQWRWKSRRREDNATMTADMAEWQNGRKTAMRMGCAPSETLLRQHGTCEVEEPTTHRPPPRAAGICDRSDDAGLNTRPAPQQLDAPGHCTYSVHHVQKSAFADVHASRLRPRHSPVTRRLCRRPTRSTS</sequence>
<feature type="region of interest" description="Disordered" evidence="1">
    <location>
        <begin position="1"/>
        <end position="22"/>
    </location>
</feature>
<name>A0A6A6S8P3_9PLEO</name>
<gene>
    <name evidence="2" type="ORF">P280DRAFT_244308</name>
</gene>
<proteinExistence type="predicted"/>